<gene>
    <name evidence="2" type="ORF">HINF_LOCUS24892</name>
    <name evidence="3" type="ORF">HINF_LOCUS27916</name>
</gene>
<comment type="caution">
    <text evidence="2">The sequence shown here is derived from an EMBL/GenBank/DDBJ whole genome shotgun (WGS) entry which is preliminary data.</text>
</comment>
<name>A0AA86PKN2_9EUKA</name>
<dbReference type="EMBL" id="CAXDID020000087">
    <property type="protein sequence ID" value="CAL6020907.1"/>
    <property type="molecule type" value="Genomic_DNA"/>
</dbReference>
<dbReference type="EMBL" id="CATOUU010000644">
    <property type="protein sequence ID" value="CAI9937247.1"/>
    <property type="molecule type" value="Genomic_DNA"/>
</dbReference>
<evidence type="ECO:0000313" key="2">
    <source>
        <dbReference type="EMBL" id="CAI9937247.1"/>
    </source>
</evidence>
<reference evidence="2" key="1">
    <citation type="submission" date="2023-06" db="EMBL/GenBank/DDBJ databases">
        <authorList>
            <person name="Kurt Z."/>
        </authorList>
    </citation>
    <scope>NUCLEOTIDE SEQUENCE</scope>
</reference>
<dbReference type="AlphaFoldDB" id="A0AA86PKN2"/>
<keyword evidence="1" id="KW-0472">Membrane</keyword>
<evidence type="ECO:0000256" key="1">
    <source>
        <dbReference type="SAM" id="Phobius"/>
    </source>
</evidence>
<reference evidence="3 4" key="2">
    <citation type="submission" date="2024-07" db="EMBL/GenBank/DDBJ databases">
        <authorList>
            <person name="Akdeniz Z."/>
        </authorList>
    </citation>
    <scope>NUCLEOTIDE SEQUENCE [LARGE SCALE GENOMIC DNA]</scope>
</reference>
<keyword evidence="4" id="KW-1185">Reference proteome</keyword>
<dbReference type="Proteomes" id="UP001642409">
    <property type="component" value="Unassembled WGS sequence"/>
</dbReference>
<protein>
    <submittedName>
        <fullName evidence="3">Hypothetical_protein</fullName>
    </submittedName>
</protein>
<sequence length="110" mass="12652">MKKILQSPLRTQDILLSQRKLVANIRLKSQNCVVSQLYIVALFLGLLNLVYVSNNNSSKIKLIFSSRPHWQLKLKLSKLTLTNKKIIIKPPKDSQKPFGFHSSDYVCSRQ</sequence>
<keyword evidence="1" id="KW-1133">Transmembrane helix</keyword>
<evidence type="ECO:0000313" key="3">
    <source>
        <dbReference type="EMBL" id="CAL6020907.1"/>
    </source>
</evidence>
<keyword evidence="1" id="KW-0812">Transmembrane</keyword>
<proteinExistence type="predicted"/>
<organism evidence="2">
    <name type="scientific">Hexamita inflata</name>
    <dbReference type="NCBI Taxonomy" id="28002"/>
    <lineage>
        <taxon>Eukaryota</taxon>
        <taxon>Metamonada</taxon>
        <taxon>Diplomonadida</taxon>
        <taxon>Hexamitidae</taxon>
        <taxon>Hexamitinae</taxon>
        <taxon>Hexamita</taxon>
    </lineage>
</organism>
<feature type="transmembrane region" description="Helical" evidence="1">
    <location>
        <begin position="33"/>
        <end position="52"/>
    </location>
</feature>
<evidence type="ECO:0000313" key="4">
    <source>
        <dbReference type="Proteomes" id="UP001642409"/>
    </source>
</evidence>
<accession>A0AA86PKN2</accession>